<accession>A0A0G4HW76</accession>
<sequence length="230" mass="26519">MQIALGFFTFFTVFREGTGFHLVSRPHSLVPPTRLAVGAGHGPSSNPLPPAIEGRWKGTPELRFPFHEGTRKCLNIHVKDRPTGCVLVLYGKKQVGKRRLVEEAVEKWRKDGRLVVEVDLEEVKEEDLNGERLPEVFWSQYWLASQEKLKEKGGVYMQTFLEGLLRALWKAAGFDLVAYQRLENQFHVMRQVWELSDPDFEEKYGKAKDRDREVRVFAHELGGRQQLTAE</sequence>
<name>A0A0G4HW76_9ALVE</name>
<evidence type="ECO:0000313" key="1">
    <source>
        <dbReference type="EMBL" id="CEM48729.1"/>
    </source>
</evidence>
<gene>
    <name evidence="1" type="ORF">Cvel_9001</name>
</gene>
<organism evidence="1">
    <name type="scientific">Chromera velia CCMP2878</name>
    <dbReference type="NCBI Taxonomy" id="1169474"/>
    <lineage>
        <taxon>Eukaryota</taxon>
        <taxon>Sar</taxon>
        <taxon>Alveolata</taxon>
        <taxon>Colpodellida</taxon>
        <taxon>Chromeraceae</taxon>
        <taxon>Chromera</taxon>
    </lineage>
</organism>
<dbReference type="AlphaFoldDB" id="A0A0G4HW76"/>
<dbReference type="VEuPathDB" id="CryptoDB:Cvel_9001"/>
<reference evidence="1" key="1">
    <citation type="submission" date="2014-11" db="EMBL/GenBank/DDBJ databases">
        <authorList>
            <person name="Otto D Thomas"/>
            <person name="Naeem Raeece"/>
        </authorList>
    </citation>
    <scope>NUCLEOTIDE SEQUENCE</scope>
</reference>
<proteinExistence type="predicted"/>
<dbReference type="EMBL" id="CDMZ01004133">
    <property type="protein sequence ID" value="CEM48729.1"/>
    <property type="molecule type" value="Genomic_DNA"/>
</dbReference>
<protein>
    <submittedName>
        <fullName evidence="1">Uncharacterized protein</fullName>
    </submittedName>
</protein>